<keyword evidence="3" id="KW-1185">Reference proteome</keyword>
<organism evidence="2 3">
    <name type="scientific">Nocardioides potassii</name>
    <dbReference type="NCBI Taxonomy" id="2911371"/>
    <lineage>
        <taxon>Bacteria</taxon>
        <taxon>Bacillati</taxon>
        <taxon>Actinomycetota</taxon>
        <taxon>Actinomycetes</taxon>
        <taxon>Propionibacteriales</taxon>
        <taxon>Nocardioidaceae</taxon>
        <taxon>Nocardioides</taxon>
    </lineage>
</organism>
<evidence type="ECO:0000256" key="1">
    <source>
        <dbReference type="SAM" id="Phobius"/>
    </source>
</evidence>
<dbReference type="Pfam" id="PF10823">
    <property type="entry name" value="DUF2568"/>
    <property type="match status" value="1"/>
</dbReference>
<proteinExistence type="predicted"/>
<comment type="caution">
    <text evidence="2">The sequence shown here is derived from an EMBL/GenBank/DDBJ whole genome shotgun (WGS) entry which is preliminary data.</text>
</comment>
<dbReference type="EMBL" id="JAKJHZ010000005">
    <property type="protein sequence ID" value="MCF6377415.1"/>
    <property type="molecule type" value="Genomic_DNA"/>
</dbReference>
<feature type="transmembrane region" description="Helical" evidence="1">
    <location>
        <begin position="68"/>
        <end position="84"/>
    </location>
</feature>
<keyword evidence="1" id="KW-0472">Membrane</keyword>
<accession>A0ABS9H873</accession>
<evidence type="ECO:0000313" key="2">
    <source>
        <dbReference type="EMBL" id="MCF6377415.1"/>
    </source>
</evidence>
<feature type="transmembrane region" description="Helical" evidence="1">
    <location>
        <begin position="7"/>
        <end position="31"/>
    </location>
</feature>
<sequence length="119" mass="11878">MPDVPPAVGWTILALVFLDEILLVVAAWVAADAWGGPFAGVAAALVVVALWATFASPRAPYGGRVARPVTKVLVVLAACGGLAASGHEGAAAALLAFSVVINALGLVPSVSRLPGEVAR</sequence>
<gene>
    <name evidence="2" type="ORF">L2K70_07345</name>
</gene>
<feature type="transmembrane region" description="Helical" evidence="1">
    <location>
        <begin position="90"/>
        <end position="110"/>
    </location>
</feature>
<reference evidence="2 3" key="1">
    <citation type="submission" date="2022-01" db="EMBL/GenBank/DDBJ databases">
        <title>Nocardioides sp. nov., an actinomycete isolated from mining soil.</title>
        <authorList>
            <person name="Liu L."/>
        </authorList>
    </citation>
    <scope>NUCLEOTIDE SEQUENCE [LARGE SCALE GENOMIC DNA]</scope>
    <source>
        <strain evidence="2 3">KLBMP 9356</strain>
    </source>
</reference>
<name>A0ABS9H873_9ACTN</name>
<dbReference type="InterPro" id="IPR021214">
    <property type="entry name" value="DUF2568"/>
</dbReference>
<keyword evidence="1" id="KW-0812">Transmembrane</keyword>
<feature type="transmembrane region" description="Helical" evidence="1">
    <location>
        <begin position="37"/>
        <end position="56"/>
    </location>
</feature>
<protein>
    <submittedName>
        <fullName evidence="2">DUF2568 domain-containing protein</fullName>
    </submittedName>
</protein>
<keyword evidence="1" id="KW-1133">Transmembrane helix</keyword>
<dbReference type="Proteomes" id="UP001201161">
    <property type="component" value="Unassembled WGS sequence"/>
</dbReference>
<dbReference type="RefSeq" id="WP_236400852.1">
    <property type="nucleotide sequence ID" value="NZ_JAKJHZ010000005.1"/>
</dbReference>
<evidence type="ECO:0000313" key="3">
    <source>
        <dbReference type="Proteomes" id="UP001201161"/>
    </source>
</evidence>